<sequence length="222" mass="23681">MENGGKKYSEQVSVRWYGYIVLVLTILFFSGVFSSAEGPIKALDFTNISGSFGSLGEIAEDAGTLAADFRGTGGSGARDAWLFALTLIPAVMLALGVVKVVEHLDGLRAAQKLLTPLLMPLLGIPGICGLTLIASLQSTDAGASMTAELAQDGMIDEKQKTIFACFQFSAGATLTNYLSSCAALFPFLSVPIIIPLVVVFVFKIFGANLTRIYLYKFCKEEI</sequence>
<comment type="caution">
    <text evidence="3">The sequence shown here is derived from an EMBL/GenBank/DDBJ whole genome shotgun (WGS) entry which is preliminary data.</text>
</comment>
<keyword evidence="1" id="KW-1133">Transmembrane helix</keyword>
<accession>A0A9D1RBN4</accession>
<dbReference type="InterPro" id="IPR011642">
    <property type="entry name" value="Gate_dom"/>
</dbReference>
<evidence type="ECO:0000256" key="1">
    <source>
        <dbReference type="SAM" id="Phobius"/>
    </source>
</evidence>
<keyword evidence="1" id="KW-0812">Transmembrane</keyword>
<dbReference type="Proteomes" id="UP000824263">
    <property type="component" value="Unassembled WGS sequence"/>
</dbReference>
<dbReference type="AlphaFoldDB" id="A0A9D1RBN4"/>
<reference evidence="3" key="1">
    <citation type="journal article" date="2021" name="PeerJ">
        <title>Extensive microbial diversity within the chicken gut microbiome revealed by metagenomics and culture.</title>
        <authorList>
            <person name="Gilroy R."/>
            <person name="Ravi A."/>
            <person name="Getino M."/>
            <person name="Pursley I."/>
            <person name="Horton D.L."/>
            <person name="Alikhan N.F."/>
            <person name="Baker D."/>
            <person name="Gharbi K."/>
            <person name="Hall N."/>
            <person name="Watson M."/>
            <person name="Adriaenssens E.M."/>
            <person name="Foster-Nyarko E."/>
            <person name="Jarju S."/>
            <person name="Secka A."/>
            <person name="Antonio M."/>
            <person name="Oren A."/>
            <person name="Chaudhuri R.R."/>
            <person name="La Ragione R."/>
            <person name="Hildebrand F."/>
            <person name="Pallen M.J."/>
        </authorList>
    </citation>
    <scope>NUCLEOTIDE SEQUENCE</scope>
    <source>
        <strain evidence="3">ChiSxjej1B13-11762</strain>
    </source>
</reference>
<evidence type="ECO:0000259" key="2">
    <source>
        <dbReference type="Pfam" id="PF07670"/>
    </source>
</evidence>
<feature type="domain" description="Nucleoside transporter/FeoB GTPase Gate" evidence="2">
    <location>
        <begin position="85"/>
        <end position="180"/>
    </location>
</feature>
<protein>
    <recommendedName>
        <fullName evidence="2">Nucleoside transporter/FeoB GTPase Gate domain-containing protein</fullName>
    </recommendedName>
</protein>
<feature type="transmembrane region" description="Helical" evidence="1">
    <location>
        <begin position="183"/>
        <end position="206"/>
    </location>
</feature>
<organism evidence="3 4">
    <name type="scientific">Candidatus Dorea gallistercoris</name>
    <dbReference type="NCBI Taxonomy" id="2838542"/>
    <lineage>
        <taxon>Bacteria</taxon>
        <taxon>Bacillati</taxon>
        <taxon>Bacillota</taxon>
        <taxon>Clostridia</taxon>
        <taxon>Lachnospirales</taxon>
        <taxon>Lachnospiraceae</taxon>
        <taxon>Dorea</taxon>
    </lineage>
</organism>
<evidence type="ECO:0000313" key="4">
    <source>
        <dbReference type="Proteomes" id="UP000824263"/>
    </source>
</evidence>
<dbReference type="EMBL" id="DXGF01000178">
    <property type="protein sequence ID" value="HIW84624.1"/>
    <property type="molecule type" value="Genomic_DNA"/>
</dbReference>
<dbReference type="Pfam" id="PF07670">
    <property type="entry name" value="Gate"/>
    <property type="match status" value="1"/>
</dbReference>
<name>A0A9D1RBN4_9FIRM</name>
<reference evidence="3" key="2">
    <citation type="submission" date="2021-04" db="EMBL/GenBank/DDBJ databases">
        <authorList>
            <person name="Gilroy R."/>
        </authorList>
    </citation>
    <scope>NUCLEOTIDE SEQUENCE</scope>
    <source>
        <strain evidence="3">ChiSxjej1B13-11762</strain>
    </source>
</reference>
<keyword evidence="1" id="KW-0472">Membrane</keyword>
<feature type="transmembrane region" description="Helical" evidence="1">
    <location>
        <begin position="113"/>
        <end position="136"/>
    </location>
</feature>
<feature type="transmembrane region" description="Helical" evidence="1">
    <location>
        <begin position="16"/>
        <end position="36"/>
    </location>
</feature>
<evidence type="ECO:0000313" key="3">
    <source>
        <dbReference type="EMBL" id="HIW84624.1"/>
    </source>
</evidence>
<proteinExistence type="predicted"/>
<gene>
    <name evidence="3" type="ORF">H9873_09935</name>
</gene>
<feature type="transmembrane region" description="Helical" evidence="1">
    <location>
        <begin position="80"/>
        <end position="101"/>
    </location>
</feature>